<dbReference type="Pfam" id="PF00071">
    <property type="entry name" value="Ras"/>
    <property type="match status" value="1"/>
</dbReference>
<reference evidence="4" key="1">
    <citation type="journal article" date="2023" name="Mol. Phylogenet. Evol.">
        <title>Genome-scale phylogeny and comparative genomics of the fungal order Sordariales.</title>
        <authorList>
            <person name="Hensen N."/>
            <person name="Bonometti L."/>
            <person name="Westerberg I."/>
            <person name="Brannstrom I.O."/>
            <person name="Guillou S."/>
            <person name="Cros-Aarteil S."/>
            <person name="Calhoun S."/>
            <person name="Haridas S."/>
            <person name="Kuo A."/>
            <person name="Mondo S."/>
            <person name="Pangilinan J."/>
            <person name="Riley R."/>
            <person name="LaButti K."/>
            <person name="Andreopoulos B."/>
            <person name="Lipzen A."/>
            <person name="Chen C."/>
            <person name="Yan M."/>
            <person name="Daum C."/>
            <person name="Ng V."/>
            <person name="Clum A."/>
            <person name="Steindorff A."/>
            <person name="Ohm R.A."/>
            <person name="Martin F."/>
            <person name="Silar P."/>
            <person name="Natvig D.O."/>
            <person name="Lalanne C."/>
            <person name="Gautier V."/>
            <person name="Ament-Velasquez S.L."/>
            <person name="Kruys A."/>
            <person name="Hutchinson M.I."/>
            <person name="Powell A.J."/>
            <person name="Barry K."/>
            <person name="Miller A.N."/>
            <person name="Grigoriev I.V."/>
            <person name="Debuchy R."/>
            <person name="Gladieux P."/>
            <person name="Hiltunen Thoren M."/>
            <person name="Johannesson H."/>
        </authorList>
    </citation>
    <scope>NUCLEOTIDE SEQUENCE</scope>
    <source>
        <strain evidence="4">CBS 359.72</strain>
    </source>
</reference>
<dbReference type="PROSITE" id="PS51421">
    <property type="entry name" value="RAS"/>
    <property type="match status" value="1"/>
</dbReference>
<feature type="region of interest" description="Disordered" evidence="3">
    <location>
        <begin position="185"/>
        <end position="210"/>
    </location>
</feature>
<dbReference type="EMBL" id="MU857719">
    <property type="protein sequence ID" value="KAK4244925.1"/>
    <property type="molecule type" value="Genomic_DNA"/>
</dbReference>
<dbReference type="GO" id="GO:0005246">
    <property type="term" value="F:calcium channel regulator activity"/>
    <property type="evidence" value="ECO:0007669"/>
    <property type="project" value="TreeGrafter"/>
</dbReference>
<comment type="similarity">
    <text evidence="1">Belongs to the small GTPase superfamily. RGK family.</text>
</comment>
<feature type="compositionally biased region" description="Low complexity" evidence="3">
    <location>
        <begin position="186"/>
        <end position="200"/>
    </location>
</feature>
<proteinExistence type="inferred from homology"/>
<evidence type="ECO:0000313" key="5">
    <source>
        <dbReference type="Proteomes" id="UP001303647"/>
    </source>
</evidence>
<evidence type="ECO:0000256" key="1">
    <source>
        <dbReference type="ARBA" id="ARBA00008846"/>
    </source>
</evidence>
<keyword evidence="2" id="KW-0597">Phosphoprotein</keyword>
<name>A0AAN7HK29_9PEZI</name>
<protein>
    <submittedName>
        <fullName evidence="4">Ras-related and estrogen-regulated growth inhibitor-like protein</fullName>
    </submittedName>
</protein>
<evidence type="ECO:0000313" key="4">
    <source>
        <dbReference type="EMBL" id="KAK4244925.1"/>
    </source>
</evidence>
<evidence type="ECO:0000256" key="3">
    <source>
        <dbReference type="SAM" id="MobiDB-lite"/>
    </source>
</evidence>
<dbReference type="PANTHER" id="PTHR45775:SF6">
    <property type="entry name" value="RAD, GEM_KIR FAMILY MEMBER 2, ISOFORM C"/>
    <property type="match status" value="1"/>
</dbReference>
<dbReference type="InterPro" id="IPR051641">
    <property type="entry name" value="RGK_GTP-binding_reg"/>
</dbReference>
<dbReference type="AlphaFoldDB" id="A0AAN7HK29"/>
<feature type="region of interest" description="Disordered" evidence="3">
    <location>
        <begin position="227"/>
        <end position="247"/>
    </location>
</feature>
<evidence type="ECO:0000256" key="2">
    <source>
        <dbReference type="ARBA" id="ARBA00022553"/>
    </source>
</evidence>
<accession>A0AAN7HK29</accession>
<dbReference type="GO" id="GO:0003924">
    <property type="term" value="F:GTPase activity"/>
    <property type="evidence" value="ECO:0007669"/>
    <property type="project" value="InterPro"/>
</dbReference>
<dbReference type="PANTHER" id="PTHR45775">
    <property type="entry name" value="RAD, GEM/KIR FAMILY MEMBER 2, ISOFORM C"/>
    <property type="match status" value="1"/>
</dbReference>
<reference evidence="4" key="2">
    <citation type="submission" date="2023-05" db="EMBL/GenBank/DDBJ databases">
        <authorList>
            <consortium name="Lawrence Berkeley National Laboratory"/>
            <person name="Steindorff A."/>
            <person name="Hensen N."/>
            <person name="Bonometti L."/>
            <person name="Westerberg I."/>
            <person name="Brannstrom I.O."/>
            <person name="Guillou S."/>
            <person name="Cros-Aarteil S."/>
            <person name="Calhoun S."/>
            <person name="Haridas S."/>
            <person name="Kuo A."/>
            <person name="Mondo S."/>
            <person name="Pangilinan J."/>
            <person name="Riley R."/>
            <person name="Labutti K."/>
            <person name="Andreopoulos B."/>
            <person name="Lipzen A."/>
            <person name="Chen C."/>
            <person name="Yanf M."/>
            <person name="Daum C."/>
            <person name="Ng V."/>
            <person name="Clum A."/>
            <person name="Ohm R."/>
            <person name="Martin F."/>
            <person name="Silar P."/>
            <person name="Natvig D."/>
            <person name="Lalanne C."/>
            <person name="Gautier V."/>
            <person name="Ament-Velasquez S.L."/>
            <person name="Kruys A."/>
            <person name="Hutchinson M.I."/>
            <person name="Powell A.J."/>
            <person name="Barry K."/>
            <person name="Miller A.N."/>
            <person name="Grigoriev I.V."/>
            <person name="Debuchy R."/>
            <person name="Gladieux P."/>
            <person name="Thoren M.H."/>
            <person name="Johannesson H."/>
        </authorList>
    </citation>
    <scope>NUCLEOTIDE SEQUENCE</scope>
    <source>
        <strain evidence="4">CBS 359.72</strain>
    </source>
</reference>
<dbReference type="PRINTS" id="PR00449">
    <property type="entry name" value="RASTRNSFRMNG"/>
</dbReference>
<dbReference type="SMART" id="SM00175">
    <property type="entry name" value="RAB"/>
    <property type="match status" value="1"/>
</dbReference>
<dbReference type="Gene3D" id="3.40.50.300">
    <property type="entry name" value="P-loop containing nucleotide triphosphate hydrolases"/>
    <property type="match status" value="1"/>
</dbReference>
<dbReference type="InterPro" id="IPR027417">
    <property type="entry name" value="P-loop_NTPase"/>
</dbReference>
<dbReference type="SMART" id="SM00173">
    <property type="entry name" value="RAS"/>
    <property type="match status" value="1"/>
</dbReference>
<sequence length="347" mass="37190">MVNSIVWSVEEAKYLKAIFRWQEISSADEESQKAAKAAERQRQREQKPAGEFRVLVLGGRGTGKTSLLTRFAAGVFHGESQPPDPFYERGCRHPITLEEVNPAAETTDRPSSHEKTATAAAAAAATTVTYVIDALEMPSGQLPSNPALAAALGLTEAAVLVYSVRDAASLRLARGLAEFVREHFSPPDSDAADANATNGSSNGGGGSGSAAEDLLRRRIYPVVLVGTKADFPPPSPSPSSTRRNGRAVSWGEGARAARGMGTPGADGVPFLEVSAKTGEGVDRVFELVAREVLRARRIAREKREAAERERMMLLGHEAGLVKTVGSEGRRKKFWLWKALFGRRAGGK</sequence>
<dbReference type="GO" id="GO:0005525">
    <property type="term" value="F:GTP binding"/>
    <property type="evidence" value="ECO:0007669"/>
    <property type="project" value="InterPro"/>
</dbReference>
<dbReference type="InterPro" id="IPR001806">
    <property type="entry name" value="Small_GTPase"/>
</dbReference>
<gene>
    <name evidence="4" type="ORF">C7999DRAFT_16848</name>
</gene>
<dbReference type="SUPFAM" id="SSF52540">
    <property type="entry name" value="P-loop containing nucleoside triphosphate hydrolases"/>
    <property type="match status" value="1"/>
</dbReference>
<keyword evidence="5" id="KW-1185">Reference proteome</keyword>
<organism evidence="4 5">
    <name type="scientific">Corynascus novoguineensis</name>
    <dbReference type="NCBI Taxonomy" id="1126955"/>
    <lineage>
        <taxon>Eukaryota</taxon>
        <taxon>Fungi</taxon>
        <taxon>Dikarya</taxon>
        <taxon>Ascomycota</taxon>
        <taxon>Pezizomycotina</taxon>
        <taxon>Sordariomycetes</taxon>
        <taxon>Sordariomycetidae</taxon>
        <taxon>Sordariales</taxon>
        <taxon>Chaetomiaceae</taxon>
        <taxon>Corynascus</taxon>
    </lineage>
</organism>
<dbReference type="GO" id="GO:0005886">
    <property type="term" value="C:plasma membrane"/>
    <property type="evidence" value="ECO:0007669"/>
    <property type="project" value="TreeGrafter"/>
</dbReference>
<dbReference type="Proteomes" id="UP001303647">
    <property type="component" value="Unassembled WGS sequence"/>
</dbReference>
<comment type="caution">
    <text evidence="4">The sequence shown here is derived from an EMBL/GenBank/DDBJ whole genome shotgun (WGS) entry which is preliminary data.</text>
</comment>
<dbReference type="PROSITE" id="PS51419">
    <property type="entry name" value="RAB"/>
    <property type="match status" value="1"/>
</dbReference>